<proteinExistence type="predicted"/>
<feature type="non-terminal residue" evidence="3">
    <location>
        <position position="392"/>
    </location>
</feature>
<keyword evidence="2" id="KW-1185">Reference proteome</keyword>
<feature type="compositionally biased region" description="Basic and acidic residues" evidence="1">
    <location>
        <begin position="49"/>
        <end position="68"/>
    </location>
</feature>
<dbReference type="RefSeq" id="XP_005112291.2">
    <property type="nucleotide sequence ID" value="XM_005112234.3"/>
</dbReference>
<feature type="compositionally biased region" description="Low complexity" evidence="1">
    <location>
        <begin position="92"/>
        <end position="106"/>
    </location>
</feature>
<evidence type="ECO:0000313" key="2">
    <source>
        <dbReference type="Proteomes" id="UP000694888"/>
    </source>
</evidence>
<feature type="compositionally biased region" description="Low complexity" evidence="1">
    <location>
        <begin position="382"/>
        <end position="392"/>
    </location>
</feature>
<protein>
    <submittedName>
        <fullName evidence="3">Uncharacterized protein LOC101846108</fullName>
    </submittedName>
</protein>
<sequence length="392" mass="43870">MAFFSRYKSAPQLLNAGDNTYIIVGLRGPSDDEDDDDDEEEEEEEEEVETIHIDTYEISDLDAKRIDTGDVESASASGESAPTSSTLSVNNPMEFSPLSESESSPSVTHRTWKKKRRAPLPPDMSPVLSLRHSYAFDSTGGMRLRTSTDTDSVASENIGLFYQNSTDSEPLLPESARGSNFPGELAGVDNLYSLRSPRIDHLRADNLGDNLSGSSSSERLSGSLPRSPRERSKLKKIQDALRSPQIGRKKSKKEKNDGVKTSPKVRKSKIEEGSKSPRIRKSANFEPMPEMSDWIIACLCDDLEAEQEFEVKRIPDYDRYLSGLLQETDPSHVDYEDLAKAAKRVHSMVKEREDELTDTDNRSAMENVQDRFPHDDLRLRKSNSNSSINNNS</sequence>
<feature type="region of interest" description="Disordered" evidence="1">
    <location>
        <begin position="203"/>
        <end position="286"/>
    </location>
</feature>
<evidence type="ECO:0000256" key="1">
    <source>
        <dbReference type="SAM" id="MobiDB-lite"/>
    </source>
</evidence>
<feature type="region of interest" description="Disordered" evidence="1">
    <location>
        <begin position="349"/>
        <end position="392"/>
    </location>
</feature>
<reference evidence="3" key="1">
    <citation type="submission" date="2025-08" db="UniProtKB">
        <authorList>
            <consortium name="RefSeq"/>
        </authorList>
    </citation>
    <scope>IDENTIFICATION</scope>
</reference>
<gene>
    <name evidence="3" type="primary">LOC101846108</name>
</gene>
<evidence type="ECO:0000313" key="3">
    <source>
        <dbReference type="RefSeq" id="XP_005112291.2"/>
    </source>
</evidence>
<dbReference type="InterPro" id="IPR035899">
    <property type="entry name" value="DBL_dom_sf"/>
</dbReference>
<dbReference type="Proteomes" id="UP000694888">
    <property type="component" value="Unplaced"/>
</dbReference>
<feature type="compositionally biased region" description="Acidic residues" evidence="1">
    <location>
        <begin position="31"/>
        <end position="48"/>
    </location>
</feature>
<feature type="region of interest" description="Disordered" evidence="1">
    <location>
        <begin position="23"/>
        <end position="127"/>
    </location>
</feature>
<name>A0ABM0K9Q1_APLCA</name>
<dbReference type="GeneID" id="101846108"/>
<dbReference type="SUPFAM" id="SSF48065">
    <property type="entry name" value="DBL homology domain (DH-domain)"/>
    <property type="match status" value="1"/>
</dbReference>
<feature type="compositionally biased region" description="Low complexity" evidence="1">
    <location>
        <begin position="212"/>
        <end position="226"/>
    </location>
</feature>
<feature type="compositionally biased region" description="Polar residues" evidence="1">
    <location>
        <begin position="74"/>
        <end position="91"/>
    </location>
</feature>
<accession>A0ABM0K9Q1</accession>
<dbReference type="Gene3D" id="1.20.900.10">
    <property type="entry name" value="Dbl homology (DH) domain"/>
    <property type="match status" value="1"/>
</dbReference>
<feature type="compositionally biased region" description="Basic and acidic residues" evidence="1">
    <location>
        <begin position="227"/>
        <end position="239"/>
    </location>
</feature>
<organism evidence="2 3">
    <name type="scientific">Aplysia californica</name>
    <name type="common">California sea hare</name>
    <dbReference type="NCBI Taxonomy" id="6500"/>
    <lineage>
        <taxon>Eukaryota</taxon>
        <taxon>Metazoa</taxon>
        <taxon>Spiralia</taxon>
        <taxon>Lophotrochozoa</taxon>
        <taxon>Mollusca</taxon>
        <taxon>Gastropoda</taxon>
        <taxon>Heterobranchia</taxon>
        <taxon>Euthyneura</taxon>
        <taxon>Tectipleura</taxon>
        <taxon>Aplysiida</taxon>
        <taxon>Aplysioidea</taxon>
        <taxon>Aplysiidae</taxon>
        <taxon>Aplysia</taxon>
    </lineage>
</organism>
<feature type="compositionally biased region" description="Basic and acidic residues" evidence="1">
    <location>
        <begin position="349"/>
        <end position="379"/>
    </location>
</feature>